<comment type="function">
    <text evidence="10">Component of the FERRY complex (Five-subunit Endosomal Rab5 and RNA/ribosome intermediary). The FERRY complex directly interacts with mRNAs and RAB5A, and functions as a RAB5A effector involved in the localization and the distribution of specific mRNAs most likely by mediating their endosomal transport. The complex recruits mRNAs and ribosomes to early endosomes through direct mRNA-interaction.</text>
</comment>
<evidence type="ECO:0000256" key="3">
    <source>
        <dbReference type="ARBA" id="ARBA00008542"/>
    </source>
</evidence>
<protein>
    <recommendedName>
        <fullName evidence="7">Glutamine amidotransferase-like class 1 domain-containing protein 1</fullName>
    </recommendedName>
    <alternativeName>
        <fullName evidence="9">Ferry endosomal RAB5 effector complex subunit 5</fullName>
    </alternativeName>
    <alternativeName>
        <fullName evidence="8">Parkinson disease 7 domain-containing protein 1</fullName>
    </alternativeName>
</protein>
<dbReference type="GO" id="GO:0005576">
    <property type="term" value="C:extracellular region"/>
    <property type="evidence" value="ECO:0007669"/>
    <property type="project" value="UniProtKB-SubCell"/>
</dbReference>
<keyword evidence="4" id="KW-0964">Secreted</keyword>
<dbReference type="Ensembl" id="ENSCSAVT00000010337.1">
    <property type="protein sequence ID" value="ENSCSAVP00000010213.1"/>
    <property type="gene ID" value="ENSCSAVG00000006021.1"/>
</dbReference>
<dbReference type="eggNOG" id="ENOG502QS6W">
    <property type="taxonomic scope" value="Eukaryota"/>
</dbReference>
<dbReference type="OMA" id="QKKPVCA"/>
<evidence type="ECO:0000256" key="9">
    <source>
        <dbReference type="ARBA" id="ARBA00044823"/>
    </source>
</evidence>
<dbReference type="STRING" id="51511.ENSCSAVP00000010213"/>
<evidence type="ECO:0000256" key="2">
    <source>
        <dbReference type="ARBA" id="ARBA00004613"/>
    </source>
</evidence>
<evidence type="ECO:0000256" key="5">
    <source>
        <dbReference type="ARBA" id="ARBA00022729"/>
    </source>
</evidence>
<evidence type="ECO:0000256" key="8">
    <source>
        <dbReference type="ARBA" id="ARBA00042130"/>
    </source>
</evidence>
<dbReference type="GO" id="GO:0005769">
    <property type="term" value="C:early endosome"/>
    <property type="evidence" value="ECO:0007669"/>
    <property type="project" value="UniProtKB-SubCell"/>
</dbReference>
<accession>H2YY02</accession>
<evidence type="ECO:0000256" key="6">
    <source>
        <dbReference type="ARBA" id="ARBA00022753"/>
    </source>
</evidence>
<evidence type="ECO:0000256" key="10">
    <source>
        <dbReference type="ARBA" id="ARBA00045408"/>
    </source>
</evidence>
<dbReference type="InParanoid" id="H2YY02"/>
<organism evidence="12 13">
    <name type="scientific">Ciona savignyi</name>
    <name type="common">Pacific transparent sea squirt</name>
    <dbReference type="NCBI Taxonomy" id="51511"/>
    <lineage>
        <taxon>Eukaryota</taxon>
        <taxon>Metazoa</taxon>
        <taxon>Chordata</taxon>
        <taxon>Tunicata</taxon>
        <taxon>Ascidiacea</taxon>
        <taxon>Phlebobranchia</taxon>
        <taxon>Cionidae</taxon>
        <taxon>Ciona</taxon>
    </lineage>
</organism>
<dbReference type="SUPFAM" id="SSF52317">
    <property type="entry name" value="Class I glutamine amidotransferase-like"/>
    <property type="match status" value="1"/>
</dbReference>
<dbReference type="InterPro" id="IPR002818">
    <property type="entry name" value="DJ-1/PfpI"/>
</dbReference>
<dbReference type="PANTHER" id="PTHR48094:SF18">
    <property type="entry name" value="GLUTAMINE AMIDOTRANSFERASE-LIKE CLASS 1 DOMAIN-CONTAINING PROTEIN 1"/>
    <property type="match status" value="1"/>
</dbReference>
<evidence type="ECO:0000259" key="11">
    <source>
        <dbReference type="Pfam" id="PF01965"/>
    </source>
</evidence>
<reference evidence="13" key="1">
    <citation type="submission" date="2003-08" db="EMBL/GenBank/DDBJ databases">
        <authorList>
            <person name="Birren B."/>
            <person name="Nusbaum C."/>
            <person name="Abebe A."/>
            <person name="Abouelleil A."/>
            <person name="Adekoya E."/>
            <person name="Ait-zahra M."/>
            <person name="Allen N."/>
            <person name="Allen T."/>
            <person name="An P."/>
            <person name="Anderson M."/>
            <person name="Anderson S."/>
            <person name="Arachchi H."/>
            <person name="Armbruster J."/>
            <person name="Bachantsang P."/>
            <person name="Baldwin J."/>
            <person name="Barry A."/>
            <person name="Bayul T."/>
            <person name="Blitshsteyn B."/>
            <person name="Bloom T."/>
            <person name="Blye J."/>
            <person name="Boguslavskiy L."/>
            <person name="Borowsky M."/>
            <person name="Boukhgalter B."/>
            <person name="Brunache A."/>
            <person name="Butler J."/>
            <person name="Calixte N."/>
            <person name="Calvo S."/>
            <person name="Camarata J."/>
            <person name="Campo K."/>
            <person name="Chang J."/>
            <person name="Cheshatsang Y."/>
            <person name="Citroen M."/>
            <person name="Collymore A."/>
            <person name="Considine T."/>
            <person name="Cook A."/>
            <person name="Cooke P."/>
            <person name="Corum B."/>
            <person name="Cuomo C."/>
            <person name="David R."/>
            <person name="Dawoe T."/>
            <person name="Degray S."/>
            <person name="Dodge S."/>
            <person name="Dooley K."/>
            <person name="Dorje P."/>
            <person name="Dorjee K."/>
            <person name="Dorris L."/>
            <person name="Duffey N."/>
            <person name="Dupes A."/>
            <person name="Elkins T."/>
            <person name="Engels R."/>
            <person name="Erickson J."/>
            <person name="Farina A."/>
            <person name="Faro S."/>
            <person name="Ferreira P."/>
            <person name="Fischer H."/>
            <person name="Fitzgerald M."/>
            <person name="Foley K."/>
            <person name="Gage D."/>
            <person name="Galagan J."/>
            <person name="Gearin G."/>
            <person name="Gnerre S."/>
            <person name="Gnirke A."/>
            <person name="Goyette A."/>
            <person name="Graham J."/>
            <person name="Grandbois E."/>
            <person name="Gyaltsen K."/>
            <person name="Hafez N."/>
            <person name="Hagopian D."/>
            <person name="Hagos B."/>
            <person name="Hall J."/>
            <person name="Hatcher B."/>
            <person name="Heller A."/>
            <person name="Higgins H."/>
            <person name="Honan T."/>
            <person name="Horn A."/>
            <person name="Houde N."/>
            <person name="Hughes L."/>
            <person name="Hulme W."/>
            <person name="Husby E."/>
            <person name="Iliev I."/>
            <person name="Jaffe D."/>
            <person name="Jones C."/>
            <person name="Kamal M."/>
            <person name="Kamat A."/>
            <person name="Kamvysselis M."/>
            <person name="Karlsson E."/>
            <person name="Kells C."/>
            <person name="Kieu A."/>
            <person name="Kisner P."/>
            <person name="Kodira C."/>
            <person name="Kulbokas E."/>
            <person name="Labutti K."/>
            <person name="Lama D."/>
            <person name="Landers T."/>
            <person name="Leger J."/>
            <person name="Levine S."/>
            <person name="Lewis D."/>
            <person name="Lewis T."/>
            <person name="Lindblad-toh K."/>
            <person name="Liu X."/>
            <person name="Lokyitsang T."/>
            <person name="Lokyitsang Y."/>
            <person name="Lucien O."/>
            <person name="Lui A."/>
            <person name="Ma L.J."/>
            <person name="Mabbitt R."/>
            <person name="Macdonald J."/>
            <person name="Maclean C."/>
            <person name="Major J."/>
            <person name="Manning J."/>
            <person name="Marabella R."/>
            <person name="Maru K."/>
            <person name="Matthews C."/>
            <person name="Mauceli E."/>
            <person name="Mccarthy M."/>
            <person name="Mcdonough S."/>
            <person name="Mcghee T."/>
            <person name="Meldrim J."/>
            <person name="Meneus L."/>
            <person name="Mesirov J."/>
            <person name="Mihalev A."/>
            <person name="Mihova T."/>
            <person name="Mikkelsen T."/>
            <person name="Mlenga V."/>
            <person name="Moru K."/>
            <person name="Mozes J."/>
            <person name="Mulrain L."/>
            <person name="Munson G."/>
            <person name="Naylor J."/>
            <person name="Newes C."/>
            <person name="Nguyen C."/>
            <person name="Nguyen N."/>
            <person name="Nguyen T."/>
            <person name="Nicol R."/>
            <person name="Nielsen C."/>
            <person name="Nizzari M."/>
            <person name="Norbu C."/>
            <person name="Norbu N."/>
            <person name="O'donnell P."/>
            <person name="Okoawo O."/>
            <person name="O'leary S."/>
            <person name="Omotosho B."/>
            <person name="O'neill K."/>
            <person name="Osman S."/>
            <person name="Parker S."/>
            <person name="Perrin D."/>
            <person name="Phunkhang P."/>
            <person name="Piqani B."/>
            <person name="Purcell S."/>
            <person name="Rachupka T."/>
            <person name="Ramasamy U."/>
            <person name="Rameau R."/>
            <person name="Ray V."/>
            <person name="Raymond C."/>
            <person name="Retta R."/>
            <person name="Richardson S."/>
            <person name="Rise C."/>
            <person name="Rodriguez J."/>
            <person name="Rogers J."/>
            <person name="Rogov P."/>
            <person name="Rutman M."/>
            <person name="Schupbach R."/>
            <person name="Seaman C."/>
            <person name="Settipalli S."/>
            <person name="Sharpe T."/>
            <person name="Sheridan J."/>
            <person name="Sherpa N."/>
            <person name="Shi J."/>
            <person name="Smirnov S."/>
            <person name="Smith C."/>
            <person name="Sougnez C."/>
            <person name="Spencer B."/>
            <person name="Stalker J."/>
            <person name="Stange-thomann N."/>
            <person name="Stavropoulos S."/>
            <person name="Stetson K."/>
            <person name="Stone C."/>
            <person name="Stone S."/>
            <person name="Stubbs M."/>
            <person name="Talamas J."/>
            <person name="Tchuinga P."/>
            <person name="Tenzing P."/>
            <person name="Tesfaye S."/>
            <person name="Theodore J."/>
            <person name="Thoulutsang Y."/>
            <person name="Topham K."/>
            <person name="Towey S."/>
            <person name="Tsamla T."/>
            <person name="Tsomo N."/>
            <person name="Vallee D."/>
            <person name="Vassiliev H."/>
            <person name="Venkataraman V."/>
            <person name="Vinson J."/>
            <person name="Vo A."/>
            <person name="Wade C."/>
            <person name="Wang S."/>
            <person name="Wangchuk T."/>
            <person name="Wangdi T."/>
            <person name="Whittaker C."/>
            <person name="Wilkinson J."/>
            <person name="Wu Y."/>
            <person name="Wyman D."/>
            <person name="Yadav S."/>
            <person name="Yang S."/>
            <person name="Yang X."/>
            <person name="Yeager S."/>
            <person name="Yee E."/>
            <person name="Young G."/>
            <person name="Zainoun J."/>
            <person name="Zembeck L."/>
            <person name="Zimmer A."/>
            <person name="Zody M."/>
            <person name="Lander E."/>
        </authorList>
    </citation>
    <scope>NUCLEOTIDE SEQUENCE [LARGE SCALE GENOMIC DNA]</scope>
</reference>
<keyword evidence="13" id="KW-1185">Reference proteome</keyword>
<proteinExistence type="inferred from homology"/>
<dbReference type="AlphaFoldDB" id="H2YY02"/>
<dbReference type="Proteomes" id="UP000007875">
    <property type="component" value="Unassembled WGS sequence"/>
</dbReference>
<keyword evidence="6" id="KW-0967">Endosome</keyword>
<dbReference type="HOGENOM" id="CLU_098485_0_0_1"/>
<comment type="similarity">
    <text evidence="3">Belongs to the peptidase C56 family.</text>
</comment>
<dbReference type="GeneTree" id="ENSGT00940000169637"/>
<dbReference type="FunCoup" id="H2YY02">
    <property type="interactions" value="75"/>
</dbReference>
<comment type="subcellular location">
    <subcellularLocation>
        <location evidence="1">Early endosome</location>
    </subcellularLocation>
    <subcellularLocation>
        <location evidence="2">Secreted</location>
    </subcellularLocation>
</comment>
<name>H2YY02_CIOSA</name>
<keyword evidence="5" id="KW-0732">Signal</keyword>
<dbReference type="Pfam" id="PF01965">
    <property type="entry name" value="DJ-1_PfpI"/>
    <property type="match status" value="1"/>
</dbReference>
<dbReference type="InterPro" id="IPR029062">
    <property type="entry name" value="Class_I_gatase-like"/>
</dbReference>
<evidence type="ECO:0000313" key="12">
    <source>
        <dbReference type="Ensembl" id="ENSCSAVP00000010213.1"/>
    </source>
</evidence>
<sequence length="217" mass="23598">ATMADHRPSCLVVCSSHKEGVCAQSFIHAFTLTNSAFTLAIATPQGIPIDFVNVDDTNRRWISDFRGKSYASPMKLESVDPSRFAALLIPSSPGALYDLASHDTMMHIVRHFMDERKPVCTVGYGAAALTAGKLTNIGWCCEGYSLTGPSVYEMVQLKNFSTIPIVFEDYAKDNLASYTASTPDSVHVVIDRNLITGQNSQSTLTAVQNLILACNAR</sequence>
<dbReference type="MEROPS" id="C56.974"/>
<dbReference type="PANTHER" id="PTHR48094">
    <property type="entry name" value="PROTEIN/NUCLEIC ACID DEGLYCASE DJ-1-RELATED"/>
    <property type="match status" value="1"/>
</dbReference>
<evidence type="ECO:0000256" key="1">
    <source>
        <dbReference type="ARBA" id="ARBA00004412"/>
    </source>
</evidence>
<dbReference type="GO" id="GO:0019172">
    <property type="term" value="F:glyoxalase III activity"/>
    <property type="evidence" value="ECO:0007669"/>
    <property type="project" value="TreeGrafter"/>
</dbReference>
<reference evidence="12" key="2">
    <citation type="submission" date="2025-08" db="UniProtKB">
        <authorList>
            <consortium name="Ensembl"/>
        </authorList>
    </citation>
    <scope>IDENTIFICATION</scope>
</reference>
<evidence type="ECO:0000256" key="4">
    <source>
        <dbReference type="ARBA" id="ARBA00022525"/>
    </source>
</evidence>
<dbReference type="InterPro" id="IPR050325">
    <property type="entry name" value="Prot/Nucl_acid_deglycase"/>
</dbReference>
<reference evidence="12" key="3">
    <citation type="submission" date="2025-09" db="UniProtKB">
        <authorList>
            <consortium name="Ensembl"/>
        </authorList>
    </citation>
    <scope>IDENTIFICATION</scope>
</reference>
<feature type="domain" description="DJ-1/PfpI" evidence="11">
    <location>
        <begin position="44"/>
        <end position="200"/>
    </location>
</feature>
<evidence type="ECO:0000256" key="7">
    <source>
        <dbReference type="ARBA" id="ARBA00039189"/>
    </source>
</evidence>
<evidence type="ECO:0000313" key="13">
    <source>
        <dbReference type="Proteomes" id="UP000007875"/>
    </source>
</evidence>
<dbReference type="Gene3D" id="3.40.50.880">
    <property type="match status" value="1"/>
</dbReference>
<dbReference type="GO" id="GO:0019243">
    <property type="term" value="P:methylglyoxal catabolic process to D-lactate via S-lactoyl-glutathione"/>
    <property type="evidence" value="ECO:0007669"/>
    <property type="project" value="TreeGrafter"/>
</dbReference>